<evidence type="ECO:0000256" key="2">
    <source>
        <dbReference type="ARBA" id="ARBA00022448"/>
    </source>
</evidence>
<keyword evidence="3" id="KW-1003">Cell membrane</keyword>
<keyword evidence="2" id="KW-0813">Transport</keyword>
<evidence type="ECO:0000256" key="6">
    <source>
        <dbReference type="ARBA" id="ARBA00023053"/>
    </source>
</evidence>
<evidence type="ECO:0000256" key="1">
    <source>
        <dbReference type="ARBA" id="ARBA00004651"/>
    </source>
</evidence>
<keyword evidence="6" id="KW-0915">Sodium</keyword>
<evidence type="ECO:0000256" key="7">
    <source>
        <dbReference type="ARBA" id="ARBA00023065"/>
    </source>
</evidence>
<dbReference type="STRING" id="1291742.LOOC260_119920"/>
<dbReference type="GO" id="GO:0098719">
    <property type="term" value="P:sodium ion import across plasma membrane"/>
    <property type="evidence" value="ECO:0007669"/>
    <property type="project" value="TreeGrafter"/>
</dbReference>
<name>A0A0A1GZR8_9LACO</name>
<evidence type="ECO:0000256" key="9">
    <source>
        <dbReference type="ARBA" id="ARBA00023201"/>
    </source>
</evidence>
<feature type="transmembrane region" description="Helical" evidence="10">
    <location>
        <begin position="123"/>
        <end position="140"/>
    </location>
</feature>
<feature type="transmembrane region" description="Helical" evidence="10">
    <location>
        <begin position="152"/>
        <end position="177"/>
    </location>
</feature>
<feature type="transmembrane region" description="Helical" evidence="10">
    <location>
        <begin position="36"/>
        <end position="54"/>
    </location>
</feature>
<feature type="transmembrane region" description="Helical" evidence="10">
    <location>
        <begin position="98"/>
        <end position="117"/>
    </location>
</feature>
<dbReference type="InterPro" id="IPR018422">
    <property type="entry name" value="Cation/H_exchanger_CPA1"/>
</dbReference>
<dbReference type="KEGG" id="lho:LOOC260_119920"/>
<keyword evidence="8 10" id="KW-0472">Membrane</keyword>
<dbReference type="AlphaFoldDB" id="A0A0A1GZR8"/>
<evidence type="ECO:0000256" key="3">
    <source>
        <dbReference type="ARBA" id="ARBA00022475"/>
    </source>
</evidence>
<evidence type="ECO:0000313" key="12">
    <source>
        <dbReference type="EMBL" id="BAP86498.1"/>
    </source>
</evidence>
<evidence type="ECO:0000256" key="10">
    <source>
        <dbReference type="SAM" id="Phobius"/>
    </source>
</evidence>
<reference evidence="12 13" key="1">
    <citation type="submission" date="2014-11" db="EMBL/GenBank/DDBJ databases">
        <title>Complete genome sequence and analysis of Lactobacillus hokkaidonensis LOOC260T.</title>
        <authorList>
            <person name="Tanizawa Y."/>
            <person name="Tohno M."/>
            <person name="Kaminuma E."/>
            <person name="Nakamura Y."/>
            <person name="Arita M."/>
        </authorList>
    </citation>
    <scope>NUCLEOTIDE SEQUENCE [LARGE SCALE GENOMIC DNA]</scope>
    <source>
        <strain evidence="12 13">LOOC260</strain>
    </source>
</reference>
<keyword evidence="7" id="KW-0406">Ion transport</keyword>
<dbReference type="GO" id="GO:0015386">
    <property type="term" value="F:potassium:proton antiporter activity"/>
    <property type="evidence" value="ECO:0007669"/>
    <property type="project" value="TreeGrafter"/>
</dbReference>
<organism evidence="12 13">
    <name type="scientific">Paucilactobacillus hokkaidonensis JCM 18461</name>
    <dbReference type="NCBI Taxonomy" id="1291742"/>
    <lineage>
        <taxon>Bacteria</taxon>
        <taxon>Bacillati</taxon>
        <taxon>Bacillota</taxon>
        <taxon>Bacilli</taxon>
        <taxon>Lactobacillales</taxon>
        <taxon>Lactobacillaceae</taxon>
        <taxon>Paucilactobacillus</taxon>
    </lineage>
</organism>
<dbReference type="Gene3D" id="6.10.140.1330">
    <property type="match status" value="1"/>
</dbReference>
<dbReference type="Proteomes" id="UP000031620">
    <property type="component" value="Chromosome"/>
</dbReference>
<evidence type="ECO:0000256" key="4">
    <source>
        <dbReference type="ARBA" id="ARBA00022692"/>
    </source>
</evidence>
<evidence type="ECO:0000256" key="8">
    <source>
        <dbReference type="ARBA" id="ARBA00023136"/>
    </source>
</evidence>
<proteinExistence type="predicted"/>
<feature type="transmembrane region" description="Helical" evidence="10">
    <location>
        <begin position="265"/>
        <end position="287"/>
    </location>
</feature>
<protein>
    <submittedName>
        <fullName evidence="12">Sodium:proton antiporter</fullName>
    </submittedName>
</protein>
<dbReference type="PANTHER" id="PTHR10110">
    <property type="entry name" value="SODIUM/HYDROGEN EXCHANGER"/>
    <property type="match status" value="1"/>
</dbReference>
<dbReference type="HOGENOM" id="CLU_005912_6_4_9"/>
<dbReference type="InterPro" id="IPR006153">
    <property type="entry name" value="Cation/H_exchanger_TM"/>
</dbReference>
<evidence type="ECO:0000313" key="13">
    <source>
        <dbReference type="Proteomes" id="UP000031620"/>
    </source>
</evidence>
<feature type="transmembrane region" description="Helical" evidence="10">
    <location>
        <begin position="189"/>
        <end position="211"/>
    </location>
</feature>
<accession>A0A0A1GZR8</accession>
<dbReference type="EMBL" id="AP014680">
    <property type="protein sequence ID" value="BAP86498.1"/>
    <property type="molecule type" value="Genomic_DNA"/>
</dbReference>
<comment type="subcellular location">
    <subcellularLocation>
        <location evidence="1">Cell membrane</location>
        <topology evidence="1">Multi-pass membrane protein</topology>
    </subcellularLocation>
</comment>
<dbReference type="GO" id="GO:0051453">
    <property type="term" value="P:regulation of intracellular pH"/>
    <property type="evidence" value="ECO:0007669"/>
    <property type="project" value="TreeGrafter"/>
</dbReference>
<feature type="transmembrane region" description="Helical" evidence="10">
    <location>
        <begin position="232"/>
        <end position="253"/>
    </location>
</feature>
<evidence type="ECO:0000259" key="11">
    <source>
        <dbReference type="Pfam" id="PF00999"/>
    </source>
</evidence>
<feature type="transmembrane region" description="Helical" evidence="10">
    <location>
        <begin position="60"/>
        <end position="86"/>
    </location>
</feature>
<keyword evidence="4 10" id="KW-0812">Transmembrane</keyword>
<feature type="domain" description="Cation/H+ exchanger transmembrane" evidence="11">
    <location>
        <begin position="2"/>
        <end position="284"/>
    </location>
</feature>
<dbReference type="Pfam" id="PF00999">
    <property type="entry name" value="Na_H_Exchanger"/>
    <property type="match status" value="1"/>
</dbReference>
<evidence type="ECO:0000256" key="5">
    <source>
        <dbReference type="ARBA" id="ARBA00022989"/>
    </source>
</evidence>
<keyword evidence="5 10" id="KW-1133">Transmembrane helix</keyword>
<sequence>MLAAIITPTDAVAVNSITRNVILPDNVHTALKHESLFNDASGIVLFSLALGAYTTGSFSLGLGILSFVKVFFGGILFGLIVGALIVQLRLQLTRTHADISAIVIPINIMTPLVVYWLAEHLGLSGILAVVATGLVHGVLSDRLQLTSTKLQIVTATTWTIIEDILNGFVFVLLGATLPTVLSSHNLSNIGFLFLIAIVLYLTLFVIRYLWVRLGAVKLKRHTSNEPQAAWQVALGGIHGTITLAMAFSIPTMINHHQFIYRDQIILVAAIVILISLSVPAIIFPLVLPTKQKSYSAEQLDHHVAQLVSYAVTELKQSNQPSEEVRQVSETLASQAKASQFINRKRFFEIANQTRQVEQDAIEKLSDSGEISSKTQAYYERFIERSAFQSSHRSFWKVLWHRFKHGIQRKLAHPRKNRISTEAMKQRRHEFLNKNAATIEVLGHVSVAAISYLDSIETAENRAEVAALRRTYTSRTRFASEHKTLDDDLLQRLFIQAFQFEHTYVQQQVAVQNITQELANHLNEKISTDELVYMQSMA</sequence>
<keyword evidence="9" id="KW-0739">Sodium transport</keyword>
<dbReference type="GO" id="GO:0005886">
    <property type="term" value="C:plasma membrane"/>
    <property type="evidence" value="ECO:0007669"/>
    <property type="project" value="UniProtKB-SubCell"/>
</dbReference>
<gene>
    <name evidence="12" type="ORF">LOOC260_119920</name>
</gene>
<dbReference type="PANTHER" id="PTHR10110:SF86">
    <property type="entry name" value="SODIUM_HYDROGEN EXCHANGER 7"/>
    <property type="match status" value="1"/>
</dbReference>
<dbReference type="GO" id="GO:0015385">
    <property type="term" value="F:sodium:proton antiporter activity"/>
    <property type="evidence" value="ECO:0007669"/>
    <property type="project" value="InterPro"/>
</dbReference>